<sequence length="40" mass="4507">MRKAADEWLMVKDDPAARAAYLDGWMYDVCGYRRDAPAAG</sequence>
<organism evidence="1">
    <name type="scientific">Paraconexibacter sp. AEG42_29</name>
    <dbReference type="NCBI Taxonomy" id="2997339"/>
    <lineage>
        <taxon>Bacteria</taxon>
        <taxon>Bacillati</taxon>
        <taxon>Actinomycetota</taxon>
        <taxon>Thermoleophilia</taxon>
        <taxon>Solirubrobacterales</taxon>
        <taxon>Paraconexibacteraceae</taxon>
        <taxon>Paraconexibacter</taxon>
    </lineage>
</organism>
<dbReference type="KEGG" id="parq:DSM112329_01096"/>
<dbReference type="EMBL" id="CP114014">
    <property type="protein sequence ID" value="XAY04263.1"/>
    <property type="molecule type" value="Genomic_DNA"/>
</dbReference>
<protein>
    <submittedName>
        <fullName evidence="1">Uncharacterized protein</fullName>
    </submittedName>
</protein>
<name>A0AAU7ARM4_9ACTN</name>
<dbReference type="AlphaFoldDB" id="A0AAU7ARM4"/>
<evidence type="ECO:0000313" key="1">
    <source>
        <dbReference type="EMBL" id="XAY04263.1"/>
    </source>
</evidence>
<proteinExistence type="predicted"/>
<gene>
    <name evidence="1" type="ORF">DSM112329_01096</name>
</gene>
<accession>A0AAU7ARM4</accession>
<dbReference type="RefSeq" id="WP_354700805.1">
    <property type="nucleotide sequence ID" value="NZ_CP114014.1"/>
</dbReference>
<reference evidence="1" key="1">
    <citation type="submission" date="2022-12" db="EMBL/GenBank/DDBJ databases">
        <title>Paraconexibacter alkalitolerans sp. nov. and Baekduia alba sp. nov., isolated from soil and emended description of the genera Paraconexibacter (Chun et al., 2020) and Baekduia (An et al., 2020).</title>
        <authorList>
            <person name="Vieira S."/>
            <person name="Huber K.J."/>
            <person name="Geppert A."/>
            <person name="Wolf J."/>
            <person name="Neumann-Schaal M."/>
            <person name="Muesken M."/>
            <person name="Overmann J."/>
        </authorList>
    </citation>
    <scope>NUCLEOTIDE SEQUENCE</scope>
    <source>
        <strain evidence="1">AEG42_29</strain>
    </source>
</reference>